<organism evidence="1 2">
    <name type="scientific">Cetraspora pellucida</name>
    <dbReference type="NCBI Taxonomy" id="1433469"/>
    <lineage>
        <taxon>Eukaryota</taxon>
        <taxon>Fungi</taxon>
        <taxon>Fungi incertae sedis</taxon>
        <taxon>Mucoromycota</taxon>
        <taxon>Glomeromycotina</taxon>
        <taxon>Glomeromycetes</taxon>
        <taxon>Diversisporales</taxon>
        <taxon>Gigasporaceae</taxon>
        <taxon>Cetraspora</taxon>
    </lineage>
</organism>
<comment type="caution">
    <text evidence="1">The sequence shown here is derived from an EMBL/GenBank/DDBJ whole genome shotgun (WGS) entry which is preliminary data.</text>
</comment>
<proteinExistence type="predicted"/>
<reference evidence="1" key="1">
    <citation type="submission" date="2021-06" db="EMBL/GenBank/DDBJ databases">
        <authorList>
            <person name="Kallberg Y."/>
            <person name="Tangrot J."/>
            <person name="Rosling A."/>
        </authorList>
    </citation>
    <scope>NUCLEOTIDE SEQUENCE</scope>
    <source>
        <strain evidence="1">FL966</strain>
    </source>
</reference>
<evidence type="ECO:0000313" key="2">
    <source>
        <dbReference type="Proteomes" id="UP000789759"/>
    </source>
</evidence>
<dbReference type="OrthoDB" id="2406606at2759"/>
<evidence type="ECO:0000313" key="1">
    <source>
        <dbReference type="EMBL" id="CAG8747886.1"/>
    </source>
</evidence>
<dbReference type="Proteomes" id="UP000789759">
    <property type="component" value="Unassembled WGS sequence"/>
</dbReference>
<name>A0A9N9NMW6_9GLOM</name>
<sequence>MNQEPENITLEDFDTDEDLIGMVNKVQFKDTNKEIYENKFSTEIQSTQRIEVCNKIIKDRLNRASHLTEVVEEIQRLFNDQSKKAILNEYKNKILTKGIPNITEEYFSEIAKVLREYLTLQILQKQCDQMTQSLCYDLTDDSYQYNMAREDDYNQPQFLLLSLLENIPHNSVLEVWKEILTYQIIRTEIAELPSPEPLSFQHLEKFRETSNIQQKQGSKQKFELGIKKFIDEMKDELFDKQHDTDHLFIGDLLHIPHK</sequence>
<accession>A0A9N9NMW6</accession>
<protein>
    <submittedName>
        <fullName evidence="1">9871_t:CDS:1</fullName>
    </submittedName>
</protein>
<keyword evidence="2" id="KW-1185">Reference proteome</keyword>
<gene>
    <name evidence="1" type="ORF">CPELLU_LOCUS14514</name>
</gene>
<dbReference type="EMBL" id="CAJVQA010017268">
    <property type="protein sequence ID" value="CAG8747886.1"/>
    <property type="molecule type" value="Genomic_DNA"/>
</dbReference>
<feature type="non-terminal residue" evidence="1">
    <location>
        <position position="1"/>
    </location>
</feature>
<dbReference type="AlphaFoldDB" id="A0A9N9NMW6"/>